<gene>
    <name evidence="2" type="ORF">BO86DRAFT_379581</name>
</gene>
<dbReference type="GeneID" id="37174375"/>
<dbReference type="RefSeq" id="XP_025527400.1">
    <property type="nucleotide sequence ID" value="XM_025670683.1"/>
</dbReference>
<dbReference type="AlphaFoldDB" id="A0A8T8X033"/>
<proteinExistence type="predicted"/>
<accession>A0A8T8X033</accession>
<dbReference type="EMBL" id="KZ824795">
    <property type="protein sequence ID" value="RAH81506.1"/>
    <property type="molecule type" value="Genomic_DNA"/>
</dbReference>
<dbReference type="Proteomes" id="UP000249497">
    <property type="component" value="Unassembled WGS sequence"/>
</dbReference>
<evidence type="ECO:0000313" key="3">
    <source>
        <dbReference type="Proteomes" id="UP000249497"/>
    </source>
</evidence>
<feature type="region of interest" description="Disordered" evidence="1">
    <location>
        <begin position="1"/>
        <end position="43"/>
    </location>
</feature>
<evidence type="ECO:0000313" key="2">
    <source>
        <dbReference type="EMBL" id="RAH81506.1"/>
    </source>
</evidence>
<feature type="compositionally biased region" description="Low complexity" evidence="1">
    <location>
        <begin position="1"/>
        <end position="35"/>
    </location>
</feature>
<name>A0A8T8X033_ASPJA</name>
<sequence length="104" mass="10745">MTITTPKTTTETRTSSSTLVSTSTSSSLSATPSTTGVDISPDGTCGNKAEQEIDLYVPVLRQVITAENISPNGLCGAAHDDYTCLGSQFGSCSSIYGYCCSSTN</sequence>
<evidence type="ECO:0000256" key="1">
    <source>
        <dbReference type="SAM" id="MobiDB-lite"/>
    </source>
</evidence>
<reference evidence="2 3" key="1">
    <citation type="submission" date="2018-02" db="EMBL/GenBank/DDBJ databases">
        <title>The genomes of Aspergillus section Nigri reveals drivers in fungal speciation.</title>
        <authorList>
            <consortium name="DOE Joint Genome Institute"/>
            <person name="Vesth T.C."/>
            <person name="Nybo J."/>
            <person name="Theobald S."/>
            <person name="Brandl J."/>
            <person name="Frisvad J.C."/>
            <person name="Nielsen K.F."/>
            <person name="Lyhne E.K."/>
            <person name="Kogle M.E."/>
            <person name="Kuo A."/>
            <person name="Riley R."/>
            <person name="Clum A."/>
            <person name="Nolan M."/>
            <person name="Lipzen A."/>
            <person name="Salamov A."/>
            <person name="Henrissat B."/>
            <person name="Wiebenga A."/>
            <person name="De vries R.P."/>
            <person name="Grigoriev I.V."/>
            <person name="Mortensen U.H."/>
            <person name="Andersen M.R."/>
            <person name="Baker S.E."/>
        </authorList>
    </citation>
    <scope>NUCLEOTIDE SEQUENCE [LARGE SCALE GENOMIC DNA]</scope>
    <source>
        <strain evidence="2 3">CBS 114.51</strain>
    </source>
</reference>
<protein>
    <submittedName>
        <fullName evidence="2">Uncharacterized protein</fullName>
    </submittedName>
</protein>
<organism evidence="2 3">
    <name type="scientific">Aspergillus japonicus CBS 114.51</name>
    <dbReference type="NCBI Taxonomy" id="1448312"/>
    <lineage>
        <taxon>Eukaryota</taxon>
        <taxon>Fungi</taxon>
        <taxon>Dikarya</taxon>
        <taxon>Ascomycota</taxon>
        <taxon>Pezizomycotina</taxon>
        <taxon>Eurotiomycetes</taxon>
        <taxon>Eurotiomycetidae</taxon>
        <taxon>Eurotiales</taxon>
        <taxon>Aspergillaceae</taxon>
        <taxon>Aspergillus</taxon>
        <taxon>Aspergillus subgen. Circumdati</taxon>
    </lineage>
</organism>
<keyword evidence="3" id="KW-1185">Reference proteome</keyword>